<organism evidence="3 4">
    <name type="scientific">Streptomyces chryseus</name>
    <dbReference type="NCBI Taxonomy" id="68186"/>
    <lineage>
        <taxon>Bacteria</taxon>
        <taxon>Bacillati</taxon>
        <taxon>Actinomycetota</taxon>
        <taxon>Actinomycetes</taxon>
        <taxon>Kitasatosporales</taxon>
        <taxon>Streptomycetaceae</taxon>
        <taxon>Streptomyces</taxon>
    </lineage>
</organism>
<evidence type="ECO:0000313" key="3">
    <source>
        <dbReference type="EMBL" id="GHA96589.1"/>
    </source>
</evidence>
<accession>A0ABQ3DHR1</accession>
<evidence type="ECO:0000256" key="1">
    <source>
        <dbReference type="SAM" id="MobiDB-lite"/>
    </source>
</evidence>
<gene>
    <name evidence="3" type="ORF">GCM10010346_19200</name>
</gene>
<evidence type="ECO:0008006" key="5">
    <source>
        <dbReference type="Google" id="ProtNLM"/>
    </source>
</evidence>
<evidence type="ECO:0000313" key="4">
    <source>
        <dbReference type="Proteomes" id="UP000599437"/>
    </source>
</evidence>
<dbReference type="EMBL" id="BMVO01000004">
    <property type="protein sequence ID" value="GHA96589.1"/>
    <property type="molecule type" value="Genomic_DNA"/>
</dbReference>
<protein>
    <recommendedName>
        <fullName evidence="5">Integral membrane protein</fullName>
    </recommendedName>
</protein>
<feature type="transmembrane region" description="Helical" evidence="2">
    <location>
        <begin position="37"/>
        <end position="59"/>
    </location>
</feature>
<feature type="region of interest" description="Disordered" evidence="1">
    <location>
        <begin position="62"/>
        <end position="87"/>
    </location>
</feature>
<dbReference type="Proteomes" id="UP000599437">
    <property type="component" value="Unassembled WGS sequence"/>
</dbReference>
<evidence type="ECO:0000256" key="2">
    <source>
        <dbReference type="SAM" id="Phobius"/>
    </source>
</evidence>
<keyword evidence="2" id="KW-0472">Membrane</keyword>
<sequence>MNVVMRRICAVAVLLAGVSLGLWIVYGDPFGWRGGLRLLRFGLGLASMGLITASAWLMFPGGREDDEGPAAASTARDPAPPPGPLDV</sequence>
<keyword evidence="2" id="KW-0812">Transmembrane</keyword>
<reference evidence="4" key="1">
    <citation type="journal article" date="2019" name="Int. J. Syst. Evol. Microbiol.">
        <title>The Global Catalogue of Microorganisms (GCM) 10K type strain sequencing project: providing services to taxonomists for standard genome sequencing and annotation.</title>
        <authorList>
            <consortium name="The Broad Institute Genomics Platform"/>
            <consortium name="The Broad Institute Genome Sequencing Center for Infectious Disease"/>
            <person name="Wu L."/>
            <person name="Ma J."/>
        </authorList>
    </citation>
    <scope>NUCLEOTIDE SEQUENCE [LARGE SCALE GENOMIC DNA]</scope>
    <source>
        <strain evidence="4">JCM 4737</strain>
    </source>
</reference>
<proteinExistence type="predicted"/>
<dbReference type="RefSeq" id="WP_138893823.1">
    <property type="nucleotide sequence ID" value="NZ_BMVO01000004.1"/>
</dbReference>
<keyword evidence="2" id="KW-1133">Transmembrane helix</keyword>
<feature type="compositionally biased region" description="Pro residues" evidence="1">
    <location>
        <begin position="78"/>
        <end position="87"/>
    </location>
</feature>
<comment type="caution">
    <text evidence="3">The sequence shown here is derived from an EMBL/GenBank/DDBJ whole genome shotgun (WGS) entry which is preliminary data.</text>
</comment>
<name>A0ABQ3DHR1_9ACTN</name>
<keyword evidence="4" id="KW-1185">Reference proteome</keyword>